<keyword evidence="4" id="KW-1185">Reference proteome</keyword>
<dbReference type="InterPro" id="IPR001810">
    <property type="entry name" value="F-box_dom"/>
</dbReference>
<dbReference type="PROSITE" id="PS50181">
    <property type="entry name" value="FBOX"/>
    <property type="match status" value="1"/>
</dbReference>
<feature type="domain" description="F-box" evidence="2">
    <location>
        <begin position="74"/>
        <end position="123"/>
    </location>
</feature>
<proteinExistence type="predicted"/>
<dbReference type="Pfam" id="PF00646">
    <property type="entry name" value="F-box"/>
    <property type="match status" value="1"/>
</dbReference>
<gene>
    <name evidence="3" type="ORF">P691DRAFT_791217</name>
</gene>
<accession>A0A9P5XDC9</accession>
<feature type="compositionally biased region" description="Basic and acidic residues" evidence="1">
    <location>
        <begin position="531"/>
        <end position="559"/>
    </location>
</feature>
<reference evidence="3" key="1">
    <citation type="submission" date="2020-11" db="EMBL/GenBank/DDBJ databases">
        <authorList>
            <consortium name="DOE Joint Genome Institute"/>
            <person name="Ahrendt S."/>
            <person name="Riley R."/>
            <person name="Andreopoulos W."/>
            <person name="Labutti K."/>
            <person name="Pangilinan J."/>
            <person name="Ruiz-Duenas F.J."/>
            <person name="Barrasa J.M."/>
            <person name="Sanchez-Garcia M."/>
            <person name="Camarero S."/>
            <person name="Miyauchi S."/>
            <person name="Serrano A."/>
            <person name="Linde D."/>
            <person name="Babiker R."/>
            <person name="Drula E."/>
            <person name="Ayuso-Fernandez I."/>
            <person name="Pacheco R."/>
            <person name="Padilla G."/>
            <person name="Ferreira P."/>
            <person name="Barriuso J."/>
            <person name="Kellner H."/>
            <person name="Castanera R."/>
            <person name="Alfaro M."/>
            <person name="Ramirez L."/>
            <person name="Pisabarro A.G."/>
            <person name="Kuo A."/>
            <person name="Tritt A."/>
            <person name="Lipzen A."/>
            <person name="He G."/>
            <person name="Yan M."/>
            <person name="Ng V."/>
            <person name="Cullen D."/>
            <person name="Martin F."/>
            <person name="Rosso M.-N."/>
            <person name="Henrissat B."/>
            <person name="Hibbett D."/>
            <person name="Martinez A.T."/>
            <person name="Grigoriev I.V."/>
        </authorList>
    </citation>
    <scope>NUCLEOTIDE SEQUENCE</scope>
    <source>
        <strain evidence="3">MF-IS2</strain>
    </source>
</reference>
<organism evidence="3 4">
    <name type="scientific">Macrolepiota fuliginosa MF-IS2</name>
    <dbReference type="NCBI Taxonomy" id="1400762"/>
    <lineage>
        <taxon>Eukaryota</taxon>
        <taxon>Fungi</taxon>
        <taxon>Dikarya</taxon>
        <taxon>Basidiomycota</taxon>
        <taxon>Agaricomycotina</taxon>
        <taxon>Agaricomycetes</taxon>
        <taxon>Agaricomycetidae</taxon>
        <taxon>Agaricales</taxon>
        <taxon>Agaricineae</taxon>
        <taxon>Agaricaceae</taxon>
        <taxon>Macrolepiota</taxon>
    </lineage>
</organism>
<evidence type="ECO:0000313" key="4">
    <source>
        <dbReference type="Proteomes" id="UP000807342"/>
    </source>
</evidence>
<protein>
    <recommendedName>
        <fullName evidence="2">F-box domain-containing protein</fullName>
    </recommendedName>
</protein>
<feature type="region of interest" description="Disordered" evidence="1">
    <location>
        <begin position="531"/>
        <end position="560"/>
    </location>
</feature>
<comment type="caution">
    <text evidence="3">The sequence shown here is derived from an EMBL/GenBank/DDBJ whole genome shotgun (WGS) entry which is preliminary data.</text>
</comment>
<dbReference type="SMART" id="SM00256">
    <property type="entry name" value="FBOX"/>
    <property type="match status" value="1"/>
</dbReference>
<evidence type="ECO:0000259" key="2">
    <source>
        <dbReference type="PROSITE" id="PS50181"/>
    </source>
</evidence>
<dbReference type="InterPro" id="IPR036047">
    <property type="entry name" value="F-box-like_dom_sf"/>
</dbReference>
<dbReference type="OrthoDB" id="2751409at2759"/>
<sequence>MKRTSSSRDEQADTPVTESLINCAAPSDQFLLRSREMATLLPEQLEALEAQTVQLQLEGKAGEVANSFVSKPVEVMLLDLPLEILTHILLLLPFTSVVICRGVNRHLKVLISESIGLQYYIHLGVSGLVDNPCCGLAVSERLDRLLTRERCLEELNHDFDRIVSVPVVAEWERRRLSGGVFSLLHRDGTLHEVRIPNKADQEIKWREARPEQMIISSAMRVCEHDLYIFITAQPRVAHTNVAEPYTIHEVQVHLNQSSTGEPHPDAQGAIFFETREPFEEPRFAMECTGDNLLLVLRDEAGTITKPDGQVYVYEWKTGRLKMRFSAPYGSYLYPLFLTTHIFLLPNATTGELEYWRIPQHPSEPPSDKPFFILSLPRLCSGRYFDEIICSAEPSPTDGPRGAPNPFHTNPDHAIVIFAITIRHVRIHPSSIYFALFVHRSSLMECLGKFFILNSSGQRPKSVPYEDWGPLVCRWFTEYLNDYMMERVWGTFGQRYTALAYDRNAPVVVFNFNRIDVMKVMAAEKHISGAKKWDGDGRNMDRDKAHAHAEGEGPPDKGEEQEVLNKCGGRVSSQVHETTAVRNMSRGAGPSSFELQPRARAVVRAMDPLDDPDCCFEDTVYSSLPYTIRSSKEKYRFGSLQPDEEYILGTVVRIALFSSTSS</sequence>
<dbReference type="CDD" id="cd09917">
    <property type="entry name" value="F-box_SF"/>
    <property type="match status" value="1"/>
</dbReference>
<evidence type="ECO:0000313" key="3">
    <source>
        <dbReference type="EMBL" id="KAF9449342.1"/>
    </source>
</evidence>
<dbReference type="Proteomes" id="UP000807342">
    <property type="component" value="Unassembled WGS sequence"/>
</dbReference>
<evidence type="ECO:0000256" key="1">
    <source>
        <dbReference type="SAM" id="MobiDB-lite"/>
    </source>
</evidence>
<name>A0A9P5XDC9_9AGAR</name>
<dbReference type="EMBL" id="MU151133">
    <property type="protein sequence ID" value="KAF9449342.1"/>
    <property type="molecule type" value="Genomic_DNA"/>
</dbReference>
<dbReference type="AlphaFoldDB" id="A0A9P5XDC9"/>
<dbReference type="SUPFAM" id="SSF81383">
    <property type="entry name" value="F-box domain"/>
    <property type="match status" value="1"/>
</dbReference>